<keyword evidence="1" id="KW-1133">Transmembrane helix</keyword>
<dbReference type="GeneTree" id="ENSGT01150000289403"/>
<evidence type="ECO:0000256" key="1">
    <source>
        <dbReference type="SAM" id="Phobius"/>
    </source>
</evidence>
<keyword evidence="1" id="KW-0472">Membrane</keyword>
<proteinExistence type="predicted"/>
<evidence type="ECO:0000313" key="3">
    <source>
        <dbReference type="Proteomes" id="UP000002281"/>
    </source>
</evidence>
<reference evidence="2" key="1">
    <citation type="journal article" date="2009" name="Science">
        <title>Genome sequence, comparative analysis, and population genetics of the domestic horse.</title>
        <authorList>
            <consortium name="Broad Institute Genome Sequencing Platform"/>
            <consortium name="Broad Institute Whole Genome Assembly Team"/>
            <person name="Wade C.M."/>
            <person name="Giulotto E."/>
            <person name="Sigurdsson S."/>
            <person name="Zoli M."/>
            <person name="Gnerre S."/>
            <person name="Imsland F."/>
            <person name="Lear T.L."/>
            <person name="Adelson D.L."/>
            <person name="Bailey E."/>
            <person name="Bellone R.R."/>
            <person name="Bloecker H."/>
            <person name="Distl O."/>
            <person name="Edgar R.C."/>
            <person name="Garber M."/>
            <person name="Leeb T."/>
            <person name="Mauceli E."/>
            <person name="MacLeod J.N."/>
            <person name="Penedo M.C.T."/>
            <person name="Raison J.M."/>
            <person name="Sharpe T."/>
            <person name="Vogel J."/>
            <person name="Andersson L."/>
            <person name="Antczak D.F."/>
            <person name="Biagi T."/>
            <person name="Binns M.M."/>
            <person name="Chowdhary B.P."/>
            <person name="Coleman S.J."/>
            <person name="Della Valle G."/>
            <person name="Fryc S."/>
            <person name="Guerin G."/>
            <person name="Hasegawa T."/>
            <person name="Hill E.W."/>
            <person name="Jurka J."/>
            <person name="Kiialainen A."/>
            <person name="Lindgren G."/>
            <person name="Liu J."/>
            <person name="Magnani E."/>
            <person name="Mickelson J.R."/>
            <person name="Murray J."/>
            <person name="Nergadze S.G."/>
            <person name="Onofrio R."/>
            <person name="Pedroni S."/>
            <person name="Piras M.F."/>
            <person name="Raudsepp T."/>
            <person name="Rocchi M."/>
            <person name="Roeed K.H."/>
            <person name="Ryder O.A."/>
            <person name="Searle S."/>
            <person name="Skow L."/>
            <person name="Swinburne J.E."/>
            <person name="Syvaenen A.C."/>
            <person name="Tozaki T."/>
            <person name="Valberg S.J."/>
            <person name="Vaudin M."/>
            <person name="White J.R."/>
            <person name="Zody M.C."/>
            <person name="Lander E.S."/>
            <person name="Lindblad-Toh K."/>
        </authorList>
    </citation>
    <scope>NUCLEOTIDE SEQUENCE [LARGE SCALE GENOMIC DNA]</scope>
    <source>
        <strain evidence="2">Thoroughbred</strain>
    </source>
</reference>
<protein>
    <submittedName>
        <fullName evidence="2">Uncharacterized protein</fullName>
    </submittedName>
</protein>
<organism evidence="2 3">
    <name type="scientific">Equus caballus</name>
    <name type="common">Horse</name>
    <dbReference type="NCBI Taxonomy" id="9796"/>
    <lineage>
        <taxon>Eukaryota</taxon>
        <taxon>Metazoa</taxon>
        <taxon>Chordata</taxon>
        <taxon>Craniata</taxon>
        <taxon>Vertebrata</taxon>
        <taxon>Euteleostomi</taxon>
        <taxon>Mammalia</taxon>
        <taxon>Eutheria</taxon>
        <taxon>Laurasiatheria</taxon>
        <taxon>Perissodactyla</taxon>
        <taxon>Equidae</taxon>
        <taxon>Equus</taxon>
    </lineage>
</organism>
<dbReference type="AlphaFoldDB" id="A0A9L0RE34"/>
<dbReference type="Proteomes" id="UP000002281">
    <property type="component" value="Unplaced"/>
</dbReference>
<dbReference type="Ensembl" id="ENSECAT00000122270.1">
    <property type="protein sequence ID" value="ENSECAP00000062218.1"/>
    <property type="gene ID" value="ENSECAG00000049104.1"/>
</dbReference>
<keyword evidence="1" id="KW-0812">Transmembrane</keyword>
<reference evidence="2" key="2">
    <citation type="submission" date="2025-08" db="UniProtKB">
        <authorList>
            <consortium name="Ensembl"/>
        </authorList>
    </citation>
    <scope>IDENTIFICATION</scope>
    <source>
        <strain evidence="2">Thoroughbred</strain>
    </source>
</reference>
<feature type="transmembrane region" description="Helical" evidence="1">
    <location>
        <begin position="45"/>
        <end position="73"/>
    </location>
</feature>
<accession>A0A9L0RE34</accession>
<sequence>MLFFNSICTIVQSHQQYASVPISPHPCQHLSSFCLIVAIPMNVKWYLIVVLICIFLMISDIENLFMCLSIICASSLEKSLFNFFAYF</sequence>
<reference evidence="2" key="3">
    <citation type="submission" date="2025-09" db="UniProtKB">
        <authorList>
            <consortium name="Ensembl"/>
        </authorList>
    </citation>
    <scope>IDENTIFICATION</scope>
    <source>
        <strain evidence="2">Thoroughbred</strain>
    </source>
</reference>
<name>A0A9L0RE34_HORSE</name>
<evidence type="ECO:0000313" key="2">
    <source>
        <dbReference type="Ensembl" id="ENSECAP00000062218.1"/>
    </source>
</evidence>
<keyword evidence="3" id="KW-1185">Reference proteome</keyword>